<keyword evidence="6" id="KW-0594">Phospholipid biosynthesis</keyword>
<evidence type="ECO:0000256" key="3">
    <source>
        <dbReference type="ARBA" id="ARBA00022679"/>
    </source>
</evidence>
<keyword evidence="7" id="KW-1208">Phospholipid metabolism</keyword>
<dbReference type="Proteomes" id="UP000838672">
    <property type="component" value="Unassembled WGS sequence"/>
</dbReference>
<evidence type="ECO:0000256" key="5">
    <source>
        <dbReference type="ARBA" id="ARBA00023098"/>
    </source>
</evidence>
<feature type="domain" description="PLD phosphodiesterase" evidence="8">
    <location>
        <begin position="350"/>
        <end position="377"/>
    </location>
</feature>
<dbReference type="Gene3D" id="3.30.870.10">
    <property type="entry name" value="Endonuclease Chain A"/>
    <property type="match status" value="2"/>
</dbReference>
<keyword evidence="4" id="KW-0677">Repeat</keyword>
<dbReference type="SUPFAM" id="SSF56024">
    <property type="entry name" value="Phospholipase D/nuclease"/>
    <property type="match status" value="2"/>
</dbReference>
<dbReference type="InterPro" id="IPR001736">
    <property type="entry name" value="PLipase_D/transphosphatidylase"/>
</dbReference>
<comment type="similarity">
    <text evidence="1">Belongs to the CDP-alcohol phosphatidyltransferase class-II family.</text>
</comment>
<dbReference type="GO" id="GO:0003882">
    <property type="term" value="F:CDP-diacylglycerol-serine O-phosphatidyltransferase activity"/>
    <property type="evidence" value="ECO:0007669"/>
    <property type="project" value="UniProtKB-EC"/>
</dbReference>
<dbReference type="NCBIfam" id="NF006946">
    <property type="entry name" value="PRK09428.1"/>
    <property type="match status" value="1"/>
</dbReference>
<proteinExistence type="inferred from homology"/>
<dbReference type="InterPro" id="IPR016270">
    <property type="entry name" value="PGS1"/>
</dbReference>
<keyword evidence="5" id="KW-0443">Lipid metabolism</keyword>
<dbReference type="RefSeq" id="WP_237464505.1">
    <property type="nucleotide sequence ID" value="NZ_CAKLDI010000001.1"/>
</dbReference>
<evidence type="ECO:0000256" key="4">
    <source>
        <dbReference type="ARBA" id="ARBA00022737"/>
    </source>
</evidence>
<dbReference type="CDD" id="cd09136">
    <property type="entry name" value="PLDc_PSS_G_neg_2"/>
    <property type="match status" value="1"/>
</dbReference>
<evidence type="ECO:0000256" key="7">
    <source>
        <dbReference type="ARBA" id="ARBA00023264"/>
    </source>
</evidence>
<evidence type="ECO:0000259" key="8">
    <source>
        <dbReference type="PROSITE" id="PS50035"/>
    </source>
</evidence>
<dbReference type="PANTHER" id="PTHR12586:SF1">
    <property type="entry name" value="CDP-DIACYLGLYCEROL--GLYCEROL-3-PHOSPHATE 3-PHOSPHATIDYLTRANSFERASE, MITOCHONDRIAL"/>
    <property type="match status" value="1"/>
</dbReference>
<dbReference type="PIRSF" id="PIRSF000850">
    <property type="entry name" value="Phospholipase_D_PSS"/>
    <property type="match status" value="1"/>
</dbReference>
<evidence type="ECO:0000313" key="10">
    <source>
        <dbReference type="Proteomes" id="UP000838672"/>
    </source>
</evidence>
<sequence length="449" mass="51814">MDVLSAKQQRLAQLPCIAHHPADLETLFDASSFRARLHQAISEAQHRIYIVALYLQDDEAGRAILDSLYQAKQKNPALDIKVFVDWHRAQRGLIGAAASDGNAALYRQYAEKYEHAIEIYGVPVKNREVFGVLHLKGFIVDDQVIYSGASLNDVYLAQHERYRYDRYHILRNQSLADSMAQYVLDNMLESDAVNCLAQPCRPSTKSLKPAIRQLRGRLQHASYQFEPQRVGDEHISLTPVVGLGKRRNRLNFLIQTLLASAQHEITICTPYFNLPKSLSKEVRNAMRRGVKVTIIVGDKTANDFYIPPSEPFRTIGGLPYLYEVNLRKFAKRHQQEINDGRLNLHLWRHDDNSFHLKGIWIDQRYMLITGSNLNPRAWKLDLENAILIQDPQGHLREQKQRELDCILTHTTRLNSYLEVEDLEQYPMPVKRLLKRLRRVKVDAILSQIL</sequence>
<evidence type="ECO:0000313" key="9">
    <source>
        <dbReference type="EMBL" id="CAH0532570.1"/>
    </source>
</evidence>
<keyword evidence="10" id="KW-1185">Reference proteome</keyword>
<evidence type="ECO:0000256" key="2">
    <source>
        <dbReference type="ARBA" id="ARBA00022516"/>
    </source>
</evidence>
<keyword evidence="3 9" id="KW-0808">Transferase</keyword>
<reference evidence="9" key="1">
    <citation type="submission" date="2021-11" db="EMBL/GenBank/DDBJ databases">
        <authorList>
            <person name="Rodrigo-Torres L."/>
            <person name="Arahal R. D."/>
            <person name="Lucena T."/>
        </authorList>
    </citation>
    <scope>NUCLEOTIDE SEQUENCE</scope>
    <source>
        <strain evidence="9">CECT 7929</strain>
    </source>
</reference>
<evidence type="ECO:0000256" key="6">
    <source>
        <dbReference type="ARBA" id="ARBA00023209"/>
    </source>
</evidence>
<protein>
    <submittedName>
        <fullName evidence="9">CDP-diacylglycerol--serine O-phosphatidyltransferase</fullName>
        <ecNumber evidence="9">2.7.8.8</ecNumber>
    </submittedName>
</protein>
<dbReference type="PANTHER" id="PTHR12586">
    <property type="entry name" value="CDP-DIACYLGLYCEROL--SERINE O-PHOSPHATIDYLTRANSFERASE"/>
    <property type="match status" value="1"/>
</dbReference>
<gene>
    <name evidence="9" type="primary">pssA</name>
    <name evidence="9" type="ORF">VST7929_00401</name>
</gene>
<dbReference type="Pfam" id="PF13091">
    <property type="entry name" value="PLDc_2"/>
    <property type="match status" value="2"/>
</dbReference>
<evidence type="ECO:0000256" key="1">
    <source>
        <dbReference type="ARBA" id="ARBA00010682"/>
    </source>
</evidence>
<keyword evidence="2" id="KW-0444">Lipid biosynthesis</keyword>
<dbReference type="SMART" id="SM00155">
    <property type="entry name" value="PLDc"/>
    <property type="match status" value="2"/>
</dbReference>
<name>A0ABM8ZQI7_9VIBR</name>
<comment type="caution">
    <text evidence="9">The sequence shown here is derived from an EMBL/GenBank/DDBJ whole genome shotgun (WGS) entry which is preliminary data.</text>
</comment>
<dbReference type="PROSITE" id="PS50035">
    <property type="entry name" value="PLD"/>
    <property type="match status" value="2"/>
</dbReference>
<dbReference type="CDD" id="cd09134">
    <property type="entry name" value="PLDc_PSS_G_neg_1"/>
    <property type="match status" value="1"/>
</dbReference>
<dbReference type="EMBL" id="CAKLDI010000001">
    <property type="protein sequence ID" value="CAH0532570.1"/>
    <property type="molecule type" value="Genomic_DNA"/>
</dbReference>
<dbReference type="InterPro" id="IPR025202">
    <property type="entry name" value="PLD-like_dom"/>
</dbReference>
<organism evidence="9 10">
    <name type="scientific">Vibrio stylophorae</name>
    <dbReference type="NCBI Taxonomy" id="659351"/>
    <lineage>
        <taxon>Bacteria</taxon>
        <taxon>Pseudomonadati</taxon>
        <taxon>Pseudomonadota</taxon>
        <taxon>Gammaproteobacteria</taxon>
        <taxon>Vibrionales</taxon>
        <taxon>Vibrionaceae</taxon>
        <taxon>Vibrio</taxon>
    </lineage>
</organism>
<dbReference type="EC" id="2.7.8.8" evidence="9"/>
<accession>A0ABM8ZQI7</accession>
<feature type="domain" description="PLD phosphodiesterase" evidence="8">
    <location>
        <begin position="129"/>
        <end position="155"/>
    </location>
</feature>